<proteinExistence type="predicted"/>
<dbReference type="GO" id="GO:0020037">
    <property type="term" value="F:heme binding"/>
    <property type="evidence" value="ECO:0007669"/>
    <property type="project" value="InterPro"/>
</dbReference>
<dbReference type="InterPro" id="IPR038158">
    <property type="entry name" value="H-NOX_domain_sf"/>
</dbReference>
<dbReference type="EMBL" id="JAWDGP010006095">
    <property type="protein sequence ID" value="KAK3747300.1"/>
    <property type="molecule type" value="Genomic_DNA"/>
</dbReference>
<dbReference type="Pfam" id="PF07700">
    <property type="entry name" value="HNOB"/>
    <property type="match status" value="1"/>
</dbReference>
<dbReference type="SUPFAM" id="SSF111126">
    <property type="entry name" value="Ligand-binding domain in the NO signalling and Golgi transport"/>
    <property type="match status" value="1"/>
</dbReference>
<dbReference type="InterPro" id="IPR024096">
    <property type="entry name" value="NO_sig/Golgi_transp_ligand-bd"/>
</dbReference>
<comment type="caution">
    <text evidence="2">The sequence shown here is derived from an EMBL/GenBank/DDBJ whole genome shotgun (WGS) entry which is preliminary data.</text>
</comment>
<dbReference type="Gene3D" id="3.90.1520.10">
    <property type="entry name" value="H-NOX domain"/>
    <property type="match status" value="1"/>
</dbReference>
<gene>
    <name evidence="2" type="ORF">RRG08_019960</name>
</gene>
<accession>A0AAE0YIM2</accession>
<evidence type="ECO:0000259" key="1">
    <source>
        <dbReference type="Pfam" id="PF07700"/>
    </source>
</evidence>
<feature type="domain" description="Heme NO-binding" evidence="1">
    <location>
        <begin position="144"/>
        <end position="199"/>
    </location>
</feature>
<keyword evidence="3" id="KW-1185">Reference proteome</keyword>
<organism evidence="2 3">
    <name type="scientific">Elysia crispata</name>
    <name type="common">lettuce slug</name>
    <dbReference type="NCBI Taxonomy" id="231223"/>
    <lineage>
        <taxon>Eukaryota</taxon>
        <taxon>Metazoa</taxon>
        <taxon>Spiralia</taxon>
        <taxon>Lophotrochozoa</taxon>
        <taxon>Mollusca</taxon>
        <taxon>Gastropoda</taxon>
        <taxon>Heterobranchia</taxon>
        <taxon>Euthyneura</taxon>
        <taxon>Panpulmonata</taxon>
        <taxon>Sacoglossa</taxon>
        <taxon>Placobranchoidea</taxon>
        <taxon>Plakobranchidae</taxon>
        <taxon>Elysia</taxon>
    </lineage>
</organism>
<protein>
    <recommendedName>
        <fullName evidence="1">Heme NO-binding domain-containing protein</fullName>
    </recommendedName>
</protein>
<sequence>MTFHGADTYDDLIIKENVFTSGIILCRQPVICCVRRHPKSRVSELPGPETQEVEVASRECQQNQCGTWSRDSRTESVRYLVQRLKKWEWLPVSVSRISAVPGPETQEVGVASRLLALSDIQDLENRSLRGFKSQVSTRKTLIMYGVIHVVIKDMIVSLYGQDAMDNILSEAGLEESQHFKMFYSYPDQVLEDLIGATSACLAGHRLLPACTHRMMITPFIPEGHLGVKALLRDLSACQ</sequence>
<evidence type="ECO:0000313" key="3">
    <source>
        <dbReference type="Proteomes" id="UP001283361"/>
    </source>
</evidence>
<name>A0AAE0YIM2_9GAST</name>
<dbReference type="InterPro" id="IPR011644">
    <property type="entry name" value="Heme_NO-bd"/>
</dbReference>
<dbReference type="AlphaFoldDB" id="A0AAE0YIM2"/>
<dbReference type="Proteomes" id="UP001283361">
    <property type="component" value="Unassembled WGS sequence"/>
</dbReference>
<reference evidence="2" key="1">
    <citation type="journal article" date="2023" name="G3 (Bethesda)">
        <title>A reference genome for the long-term kleptoplast-retaining sea slug Elysia crispata morphotype clarki.</title>
        <authorList>
            <person name="Eastman K.E."/>
            <person name="Pendleton A.L."/>
            <person name="Shaikh M.A."/>
            <person name="Suttiyut T."/>
            <person name="Ogas R."/>
            <person name="Tomko P."/>
            <person name="Gavelis G."/>
            <person name="Widhalm J.R."/>
            <person name="Wisecaver J.H."/>
        </authorList>
    </citation>
    <scope>NUCLEOTIDE SEQUENCE</scope>
    <source>
        <strain evidence="2">ECLA1</strain>
    </source>
</reference>
<evidence type="ECO:0000313" key="2">
    <source>
        <dbReference type="EMBL" id="KAK3747300.1"/>
    </source>
</evidence>